<dbReference type="Proteomes" id="UP000322524">
    <property type="component" value="Unassembled WGS sequence"/>
</dbReference>
<dbReference type="SUPFAM" id="SSF51445">
    <property type="entry name" value="(Trans)glycosidases"/>
    <property type="match status" value="1"/>
</dbReference>
<dbReference type="InterPro" id="IPR013780">
    <property type="entry name" value="Glyco_hydro_b"/>
</dbReference>
<evidence type="ECO:0000256" key="5">
    <source>
        <dbReference type="RuleBase" id="RU003615"/>
    </source>
</evidence>
<keyword evidence="7" id="KW-1133">Transmembrane helix</keyword>
<dbReference type="SUPFAM" id="SSF51011">
    <property type="entry name" value="Glycosyl hydrolase domain"/>
    <property type="match status" value="1"/>
</dbReference>
<comment type="caution">
    <text evidence="10">The sequence shown here is derived from an EMBL/GenBank/DDBJ whole genome shotgun (WGS) entry which is preliminary data.</text>
</comment>
<dbReference type="RefSeq" id="WP_148989564.1">
    <property type="nucleotide sequence ID" value="NZ_VTEV01000007.1"/>
</dbReference>
<evidence type="ECO:0000256" key="7">
    <source>
        <dbReference type="SAM" id="Phobius"/>
    </source>
</evidence>
<comment type="cofactor">
    <cofactor evidence="1">
        <name>Ca(2+)</name>
        <dbReference type="ChEBI" id="CHEBI:29108"/>
    </cofactor>
</comment>
<gene>
    <name evidence="10" type="ORF">FZC76_17445</name>
</gene>
<comment type="similarity">
    <text evidence="2 5">Belongs to the glycosyl hydrolase 13 family.</text>
</comment>
<evidence type="ECO:0000256" key="3">
    <source>
        <dbReference type="ARBA" id="ARBA00022723"/>
    </source>
</evidence>
<dbReference type="AlphaFoldDB" id="A0A5D4SU75"/>
<name>A0A5D4SU75_9BACI</name>
<dbReference type="PANTHER" id="PTHR10357">
    <property type="entry name" value="ALPHA-AMYLASE FAMILY MEMBER"/>
    <property type="match status" value="1"/>
</dbReference>
<keyword evidence="7" id="KW-0812">Transmembrane</keyword>
<dbReference type="Gene3D" id="3.20.20.80">
    <property type="entry name" value="Glycosidases"/>
    <property type="match status" value="1"/>
</dbReference>
<dbReference type="Pfam" id="PF22026">
    <property type="entry name" value="Alpha-amylase_C_2"/>
    <property type="match status" value="1"/>
</dbReference>
<feature type="transmembrane region" description="Helical" evidence="7">
    <location>
        <begin position="486"/>
        <end position="508"/>
    </location>
</feature>
<dbReference type="InterPro" id="IPR006046">
    <property type="entry name" value="Alpha_amylase"/>
</dbReference>
<protein>
    <recommendedName>
        <fullName evidence="6">Alpha-amylase</fullName>
        <ecNumber evidence="6">3.2.1.1</ecNumber>
    </recommendedName>
</protein>
<dbReference type="OrthoDB" id="9805159at2"/>
<evidence type="ECO:0000256" key="4">
    <source>
        <dbReference type="ARBA" id="ARBA00022729"/>
    </source>
</evidence>
<dbReference type="EC" id="3.2.1.1" evidence="6"/>
<keyword evidence="6" id="KW-0378">Hydrolase</keyword>
<evidence type="ECO:0000256" key="6">
    <source>
        <dbReference type="RuleBase" id="RU361134"/>
    </source>
</evidence>
<dbReference type="GO" id="GO:0005975">
    <property type="term" value="P:carbohydrate metabolic process"/>
    <property type="evidence" value="ECO:0007669"/>
    <property type="project" value="InterPro"/>
</dbReference>
<dbReference type="STRING" id="79883.GCA_001636495_03625"/>
<dbReference type="CDD" id="cd11339">
    <property type="entry name" value="AmyAc_bac_CMD_like_2"/>
    <property type="match status" value="1"/>
</dbReference>
<evidence type="ECO:0000256" key="2">
    <source>
        <dbReference type="ARBA" id="ARBA00008061"/>
    </source>
</evidence>
<dbReference type="GO" id="GO:0004556">
    <property type="term" value="F:alpha-amylase activity"/>
    <property type="evidence" value="ECO:0007669"/>
    <property type="project" value="UniProtKB-UniRule"/>
</dbReference>
<feature type="domain" description="Glycosyl hydrolase family 13 catalytic" evidence="9">
    <location>
        <begin position="42"/>
        <end position="390"/>
    </location>
</feature>
<dbReference type="InterPro" id="IPR017853">
    <property type="entry name" value="GH"/>
</dbReference>
<evidence type="ECO:0000256" key="1">
    <source>
        <dbReference type="ARBA" id="ARBA00001913"/>
    </source>
</evidence>
<dbReference type="InterPro" id="IPR054174">
    <property type="entry name" value="Alpha-amylase-like_C"/>
</dbReference>
<evidence type="ECO:0000256" key="8">
    <source>
        <dbReference type="SAM" id="SignalP"/>
    </source>
</evidence>
<dbReference type="EMBL" id="VTEV01000007">
    <property type="protein sequence ID" value="TYS65798.1"/>
    <property type="molecule type" value="Genomic_DNA"/>
</dbReference>
<keyword evidence="7" id="KW-0472">Membrane</keyword>
<feature type="signal peptide" evidence="8">
    <location>
        <begin position="1"/>
        <end position="28"/>
    </location>
</feature>
<dbReference type="SMART" id="SM00642">
    <property type="entry name" value="Aamy"/>
    <property type="match status" value="1"/>
</dbReference>
<organism evidence="10 11">
    <name type="scientific">Sutcliffiella horikoshii</name>
    <dbReference type="NCBI Taxonomy" id="79883"/>
    <lineage>
        <taxon>Bacteria</taxon>
        <taxon>Bacillati</taxon>
        <taxon>Bacillota</taxon>
        <taxon>Bacilli</taxon>
        <taxon>Bacillales</taxon>
        <taxon>Bacillaceae</taxon>
        <taxon>Sutcliffiella</taxon>
    </lineage>
</organism>
<dbReference type="Pfam" id="PF00128">
    <property type="entry name" value="Alpha-amylase"/>
    <property type="match status" value="1"/>
</dbReference>
<sequence length="516" mass="60152">MKRVKGLILVPFLLFSAWFVPSVQPVNAEKEEHAWQDEIIYFIMIDRFNNGDTSNDFEVNRDDPKAYHGGDFRGITEKLDYLKDMGFTALWLTPIVQNEEKGYHGYWTEDFYNTEEHFGTIEEFKDLVNEAHKRDMKIIVDLVVNHTGYQHAWLNEEEKKDWFHPNEPIRNWDDQEQVENGWIYGLPDLNQENPETREYLIDMAKWWIEETDIDGYRLDTVKHVPKDFWKEFTEEVKSVKEDFFLIGEVWHDDPKYVAGYQETGIDSFVDFPTYNELTRVFSGPDESLTRLDSLFKNKQNLYDNPYVLGTFLDNHDVERFTRAALKKKQHPPTRLKLALTYMYTTPGIPIMYYGTEIALDGGEDPDNRRDMNFRVDEELINYITKLAELRKTMPSLTHGTYEMVYDDDAMAVIKREYEGETTFIAINNSSKTQVAPIDAEVVGEDRELRGSLGDELVRNSDGKYTIGLDRETAEIYTVKEDSGINVGFVSAMALIYGGFIAFIAAAVMRRKKKNNK</sequence>
<evidence type="ECO:0000313" key="11">
    <source>
        <dbReference type="Proteomes" id="UP000322524"/>
    </source>
</evidence>
<accession>A0A5D4SU75</accession>
<keyword evidence="4 8" id="KW-0732">Signal</keyword>
<feature type="chain" id="PRO_5023015245" description="Alpha-amylase" evidence="8">
    <location>
        <begin position="29"/>
        <end position="516"/>
    </location>
</feature>
<dbReference type="Gene3D" id="2.60.40.1180">
    <property type="entry name" value="Golgi alpha-mannosidase II"/>
    <property type="match status" value="1"/>
</dbReference>
<reference evidence="10 11" key="1">
    <citation type="submission" date="2019-08" db="EMBL/GenBank/DDBJ databases">
        <title>Bacillus genomes from the desert of Cuatro Cienegas, Coahuila.</title>
        <authorList>
            <person name="Olmedo-Alvarez G."/>
        </authorList>
    </citation>
    <scope>NUCLEOTIDE SEQUENCE [LARGE SCALE GENOMIC DNA]</scope>
    <source>
        <strain evidence="10 11">CH28_1T</strain>
    </source>
</reference>
<dbReference type="PANTHER" id="PTHR10357:SF215">
    <property type="entry name" value="ALPHA-AMYLASE 1"/>
    <property type="match status" value="1"/>
</dbReference>
<keyword evidence="6" id="KW-0326">Glycosidase</keyword>
<proteinExistence type="inferred from homology"/>
<keyword evidence="6" id="KW-0119">Carbohydrate metabolism</keyword>
<evidence type="ECO:0000259" key="9">
    <source>
        <dbReference type="SMART" id="SM00642"/>
    </source>
</evidence>
<comment type="catalytic activity">
    <reaction evidence="6">
        <text>Endohydrolysis of (1-&gt;4)-alpha-D-glucosidic linkages in polysaccharides containing three or more (1-&gt;4)-alpha-linked D-glucose units.</text>
        <dbReference type="EC" id="3.2.1.1"/>
    </reaction>
</comment>
<keyword evidence="3" id="KW-0479">Metal-binding</keyword>
<dbReference type="GO" id="GO:0046872">
    <property type="term" value="F:metal ion binding"/>
    <property type="evidence" value="ECO:0007669"/>
    <property type="project" value="UniProtKB-KW"/>
</dbReference>
<dbReference type="InterPro" id="IPR006047">
    <property type="entry name" value="GH13_cat_dom"/>
</dbReference>
<dbReference type="PRINTS" id="PR00110">
    <property type="entry name" value="ALPHAAMYLASE"/>
</dbReference>
<evidence type="ECO:0000313" key="10">
    <source>
        <dbReference type="EMBL" id="TYS65798.1"/>
    </source>
</evidence>